<evidence type="ECO:0000313" key="2">
    <source>
        <dbReference type="EMBL" id="TPG59629.1"/>
    </source>
</evidence>
<keyword evidence="3" id="KW-1185">Reference proteome</keyword>
<sequence>MPGQDTGEDGTEGRGAPVPRYTRRLTDKILIAFHQACDQRDFEVADQLLGILETMVARREVHPGQNRRKTIESFVAAHERLWHLRHPED</sequence>
<dbReference type="RefSeq" id="WP_140881723.1">
    <property type="nucleotide sequence ID" value="NZ_RCZP01000003.1"/>
</dbReference>
<feature type="compositionally biased region" description="Acidic residues" evidence="1">
    <location>
        <begin position="1"/>
        <end position="10"/>
    </location>
</feature>
<dbReference type="AlphaFoldDB" id="A0A502GC10"/>
<protein>
    <submittedName>
        <fullName evidence="2">Uncharacterized protein</fullName>
    </submittedName>
</protein>
<reference evidence="2 3" key="1">
    <citation type="journal article" date="2019" name="Environ. Microbiol.">
        <title>Species interactions and distinct microbial communities in high Arctic permafrost affected cryosols are associated with the CH4 and CO2 gas fluxes.</title>
        <authorList>
            <person name="Altshuler I."/>
            <person name="Hamel J."/>
            <person name="Turney S."/>
            <person name="Magnuson E."/>
            <person name="Levesque R."/>
            <person name="Greer C."/>
            <person name="Whyte L.G."/>
        </authorList>
    </citation>
    <scope>NUCLEOTIDE SEQUENCE [LARGE SCALE GENOMIC DNA]</scope>
    <source>
        <strain evidence="2 3">S9.3B</strain>
    </source>
</reference>
<dbReference type="Proteomes" id="UP000317078">
    <property type="component" value="Unassembled WGS sequence"/>
</dbReference>
<accession>A0A502GC10</accession>
<dbReference type="OrthoDB" id="8449910at2"/>
<comment type="caution">
    <text evidence="2">The sequence shown here is derived from an EMBL/GenBank/DDBJ whole genome shotgun (WGS) entry which is preliminary data.</text>
</comment>
<organism evidence="2 3">
    <name type="scientific">Muricoccus nepalensis</name>
    <dbReference type="NCBI Taxonomy" id="1854500"/>
    <lineage>
        <taxon>Bacteria</taxon>
        <taxon>Pseudomonadati</taxon>
        <taxon>Pseudomonadota</taxon>
        <taxon>Alphaproteobacteria</taxon>
        <taxon>Acetobacterales</taxon>
        <taxon>Roseomonadaceae</taxon>
        <taxon>Muricoccus</taxon>
    </lineage>
</organism>
<evidence type="ECO:0000256" key="1">
    <source>
        <dbReference type="SAM" id="MobiDB-lite"/>
    </source>
</evidence>
<feature type="region of interest" description="Disordered" evidence="1">
    <location>
        <begin position="1"/>
        <end position="20"/>
    </location>
</feature>
<name>A0A502GC10_9PROT</name>
<evidence type="ECO:0000313" key="3">
    <source>
        <dbReference type="Proteomes" id="UP000317078"/>
    </source>
</evidence>
<gene>
    <name evidence="2" type="ORF">EAH89_05150</name>
</gene>
<dbReference type="EMBL" id="RCZP01000003">
    <property type="protein sequence ID" value="TPG59629.1"/>
    <property type="molecule type" value="Genomic_DNA"/>
</dbReference>
<proteinExistence type="predicted"/>